<evidence type="ECO:0000256" key="4">
    <source>
        <dbReference type="PROSITE-ProRule" id="PRU00325"/>
    </source>
</evidence>
<dbReference type="GO" id="GO:0008270">
    <property type="term" value="F:zinc ion binding"/>
    <property type="evidence" value="ECO:0007669"/>
    <property type="project" value="UniProtKB-KW"/>
</dbReference>
<comment type="caution">
    <text evidence="6">The sequence shown here is derived from an EMBL/GenBank/DDBJ whole genome shotgun (WGS) entry which is preliminary data.</text>
</comment>
<feature type="domain" description="SWIM-type" evidence="5">
    <location>
        <begin position="362"/>
        <end position="410"/>
    </location>
</feature>
<dbReference type="OrthoDB" id="10031901at2759"/>
<evidence type="ECO:0000313" key="7">
    <source>
        <dbReference type="Proteomes" id="UP000466442"/>
    </source>
</evidence>
<reference evidence="6" key="1">
    <citation type="journal article" date="2021" name="Mol. Ecol. Resour.">
        <title>Apolygus lucorum genome provides insights into omnivorousness and mesophyll feeding.</title>
        <authorList>
            <person name="Liu Y."/>
            <person name="Liu H."/>
            <person name="Wang H."/>
            <person name="Huang T."/>
            <person name="Liu B."/>
            <person name="Yang B."/>
            <person name="Yin L."/>
            <person name="Li B."/>
            <person name="Zhang Y."/>
            <person name="Zhang S."/>
            <person name="Jiang F."/>
            <person name="Zhang X."/>
            <person name="Ren Y."/>
            <person name="Wang B."/>
            <person name="Wang S."/>
            <person name="Lu Y."/>
            <person name="Wu K."/>
            <person name="Fan W."/>
            <person name="Wang G."/>
        </authorList>
    </citation>
    <scope>NUCLEOTIDE SEQUENCE</scope>
    <source>
        <strain evidence="6">12Hb</strain>
    </source>
</reference>
<dbReference type="Gene3D" id="2.60.40.720">
    <property type="match status" value="1"/>
</dbReference>
<dbReference type="GO" id="GO:0003700">
    <property type="term" value="F:DNA-binding transcription factor activity"/>
    <property type="evidence" value="ECO:0007669"/>
    <property type="project" value="InterPro"/>
</dbReference>
<evidence type="ECO:0000256" key="2">
    <source>
        <dbReference type="ARBA" id="ARBA00023163"/>
    </source>
</evidence>
<organism evidence="6 7">
    <name type="scientific">Apolygus lucorum</name>
    <name type="common">Small green plant bug</name>
    <name type="synonym">Lygocoris lucorum</name>
    <dbReference type="NCBI Taxonomy" id="248454"/>
    <lineage>
        <taxon>Eukaryota</taxon>
        <taxon>Metazoa</taxon>
        <taxon>Ecdysozoa</taxon>
        <taxon>Arthropoda</taxon>
        <taxon>Hexapoda</taxon>
        <taxon>Insecta</taxon>
        <taxon>Pterygota</taxon>
        <taxon>Neoptera</taxon>
        <taxon>Paraneoptera</taxon>
        <taxon>Hemiptera</taxon>
        <taxon>Heteroptera</taxon>
        <taxon>Panheteroptera</taxon>
        <taxon>Cimicomorpha</taxon>
        <taxon>Miridae</taxon>
        <taxon>Mirini</taxon>
        <taxon>Apolygus</taxon>
    </lineage>
</organism>
<proteinExistence type="predicted"/>
<dbReference type="InterPro" id="IPR012346">
    <property type="entry name" value="p53/RUNT-type_TF_DNA-bd_sf"/>
</dbReference>
<keyword evidence="2" id="KW-0804">Transcription</keyword>
<dbReference type="GO" id="GO:0003677">
    <property type="term" value="F:DNA binding"/>
    <property type="evidence" value="ECO:0007669"/>
    <property type="project" value="InterPro"/>
</dbReference>
<dbReference type="PROSITE" id="PS50966">
    <property type="entry name" value="ZF_SWIM"/>
    <property type="match status" value="1"/>
</dbReference>
<keyword evidence="4" id="KW-0862">Zinc</keyword>
<dbReference type="GO" id="GO:0005634">
    <property type="term" value="C:nucleus"/>
    <property type="evidence" value="ECO:0007669"/>
    <property type="project" value="InterPro"/>
</dbReference>
<evidence type="ECO:0000256" key="3">
    <source>
        <dbReference type="ARBA" id="ARBA00023242"/>
    </source>
</evidence>
<keyword evidence="3" id="KW-0539">Nucleus</keyword>
<evidence type="ECO:0000256" key="1">
    <source>
        <dbReference type="ARBA" id="ARBA00023015"/>
    </source>
</evidence>
<gene>
    <name evidence="6" type="ORF">GE061_003927</name>
</gene>
<keyword evidence="7" id="KW-1185">Reference proteome</keyword>
<keyword evidence="1" id="KW-0805">Transcription regulation</keyword>
<keyword evidence="4" id="KW-0479">Metal-binding</keyword>
<dbReference type="EMBL" id="WIXP02000012">
    <property type="protein sequence ID" value="KAF6201536.1"/>
    <property type="molecule type" value="Genomic_DNA"/>
</dbReference>
<dbReference type="Proteomes" id="UP000466442">
    <property type="component" value="Linkage Group LG12"/>
</dbReference>
<accession>A0A8S9X0F4</accession>
<protein>
    <recommendedName>
        <fullName evidence="5">SWIM-type domain-containing protein</fullName>
    </recommendedName>
</protein>
<sequence length="573" mass="65612">MLITRKHLHNVAKEFGIRRDKDGRFHGKDEIHDAVSVEQWVRKNVASDAICVRYCKFQGEIDCDHAELRSDDFVLILMSNVQVEMLKLFGNIVCVDGTHGTNGYGSDITTVLVLNGHNEGFPVATMFSNRSDSQTISIFFSYIQKLCGEINCNVFMTDTTELYFRAWCKTIGTPVHRFFCSWHVEKDWKKNLNKVEGDQSLKILVYEKIRMTQMESNVYAFRRMFDTLMSDLLGNAKTRNFGEYVHDRYTNSTRNWAFCYRRSAGINSSTHVERMHGIFRHFYVQGKKIKRLDKAIYALEAFIRSKLSEAVPQRGILTRKLQTLHRNHTIFQKENERMKVLQLHDGEWVVISATQFELFNVLQVRRSCDDCFMKCDLCEVCCHSHVCTCTDSSIRGNMCKHIHKVCFETNNYDYAEGPTVELANDGFYEESDNESAECVIRGSRAESMNDGEHVELNQLKTAELLHAVQNYPGLAGYLTDDQYDPMGPEDANNMIVENYVANSVLIQQHSPSELPNSTVPSAPLPTGTHPCLEDFEGEYGFTVSQEALNATGTSHSWSYSETLKQVFIKMKTS</sequence>
<evidence type="ECO:0000259" key="5">
    <source>
        <dbReference type="PROSITE" id="PS50966"/>
    </source>
</evidence>
<name>A0A8S9X0F4_APOLU</name>
<evidence type="ECO:0000313" key="6">
    <source>
        <dbReference type="EMBL" id="KAF6201536.1"/>
    </source>
</evidence>
<dbReference type="AlphaFoldDB" id="A0A8S9X0F4"/>
<keyword evidence="4" id="KW-0863">Zinc-finger</keyword>
<dbReference type="InterPro" id="IPR007527">
    <property type="entry name" value="Znf_SWIM"/>
</dbReference>